<dbReference type="AlphaFoldDB" id="A0A843VW04"/>
<dbReference type="PANTHER" id="PTHR43859:SF2">
    <property type="entry name" value="BUTYRATE--COA LIGASE AAE11, PEROXISOMAL"/>
    <property type="match status" value="1"/>
</dbReference>
<dbReference type="InterPro" id="IPR045851">
    <property type="entry name" value="AMP-bd_C_sf"/>
</dbReference>
<keyword evidence="2" id="KW-0436">Ligase</keyword>
<dbReference type="InterPro" id="IPR025110">
    <property type="entry name" value="AMP-bd_C"/>
</dbReference>
<dbReference type="GO" id="GO:0016874">
    <property type="term" value="F:ligase activity"/>
    <property type="evidence" value="ECO:0007669"/>
    <property type="project" value="UniProtKB-KW"/>
</dbReference>
<dbReference type="Proteomes" id="UP000652761">
    <property type="component" value="Unassembled WGS sequence"/>
</dbReference>
<dbReference type="PANTHER" id="PTHR43859">
    <property type="entry name" value="ACYL-ACTIVATING ENZYME"/>
    <property type="match status" value="1"/>
</dbReference>
<evidence type="ECO:0000256" key="1">
    <source>
        <dbReference type="ARBA" id="ARBA00006432"/>
    </source>
</evidence>
<dbReference type="Gene3D" id="2.30.38.10">
    <property type="entry name" value="Luciferase, Domain 3"/>
    <property type="match status" value="1"/>
</dbReference>
<keyword evidence="5" id="KW-1185">Reference proteome</keyword>
<dbReference type="SUPFAM" id="SSF56801">
    <property type="entry name" value="Acetyl-CoA synthetase-like"/>
    <property type="match status" value="1"/>
</dbReference>
<dbReference type="Pfam" id="PF13193">
    <property type="entry name" value="AMP-binding_C"/>
    <property type="match status" value="1"/>
</dbReference>
<dbReference type="Gene3D" id="3.30.300.30">
    <property type="match status" value="1"/>
</dbReference>
<comment type="similarity">
    <text evidence="1">Belongs to the ATP-dependent AMP-binding enzyme family.</text>
</comment>
<organism evidence="4 5">
    <name type="scientific">Colocasia esculenta</name>
    <name type="common">Wild taro</name>
    <name type="synonym">Arum esculentum</name>
    <dbReference type="NCBI Taxonomy" id="4460"/>
    <lineage>
        <taxon>Eukaryota</taxon>
        <taxon>Viridiplantae</taxon>
        <taxon>Streptophyta</taxon>
        <taxon>Embryophyta</taxon>
        <taxon>Tracheophyta</taxon>
        <taxon>Spermatophyta</taxon>
        <taxon>Magnoliopsida</taxon>
        <taxon>Liliopsida</taxon>
        <taxon>Araceae</taxon>
        <taxon>Aroideae</taxon>
        <taxon>Colocasieae</taxon>
        <taxon>Colocasia</taxon>
    </lineage>
</organism>
<sequence>MDDEATSNAFRDVWFFTGDVGVMHPDGYIQINDRSKDIIISGGENISSVVAMPHPRWGETPCAFVTLTQGIDKKSIGERDIIAHYRKNLFHFMARKKVVFEQELPKTNNKI</sequence>
<reference evidence="4" key="1">
    <citation type="submission" date="2017-07" db="EMBL/GenBank/DDBJ databases">
        <title>Taro Niue Genome Assembly and Annotation.</title>
        <authorList>
            <person name="Atibalentja N."/>
            <person name="Keating K."/>
            <person name="Fields C.J."/>
        </authorList>
    </citation>
    <scope>NUCLEOTIDE SEQUENCE</scope>
    <source>
        <strain evidence="4">Niue_2</strain>
        <tissue evidence="4">Leaf</tissue>
    </source>
</reference>
<comment type="caution">
    <text evidence="4">The sequence shown here is derived from an EMBL/GenBank/DDBJ whole genome shotgun (WGS) entry which is preliminary data.</text>
</comment>
<accession>A0A843VW04</accession>
<evidence type="ECO:0000256" key="2">
    <source>
        <dbReference type="ARBA" id="ARBA00022598"/>
    </source>
</evidence>
<proteinExistence type="inferred from homology"/>
<gene>
    <name evidence="4" type="ORF">Taro_029808</name>
</gene>
<name>A0A843VW04_COLES</name>
<dbReference type="EMBL" id="NMUH01002004">
    <property type="protein sequence ID" value="MQL97124.1"/>
    <property type="molecule type" value="Genomic_DNA"/>
</dbReference>
<evidence type="ECO:0000313" key="4">
    <source>
        <dbReference type="EMBL" id="MQL97124.1"/>
    </source>
</evidence>
<protein>
    <recommendedName>
        <fullName evidence="3">AMP-binding enzyme C-terminal domain-containing protein</fullName>
    </recommendedName>
</protein>
<feature type="domain" description="AMP-binding enzyme C-terminal" evidence="3">
    <location>
        <begin position="49"/>
        <end position="109"/>
    </location>
</feature>
<evidence type="ECO:0000259" key="3">
    <source>
        <dbReference type="Pfam" id="PF13193"/>
    </source>
</evidence>
<evidence type="ECO:0000313" key="5">
    <source>
        <dbReference type="Proteomes" id="UP000652761"/>
    </source>
</evidence>
<dbReference type="OrthoDB" id="777213at2759"/>